<evidence type="ECO:0000256" key="1">
    <source>
        <dbReference type="SAM" id="MobiDB-lite"/>
    </source>
</evidence>
<organism evidence="2 3">
    <name type="scientific">Trametes pubescens</name>
    <name type="common">White-rot fungus</name>
    <dbReference type="NCBI Taxonomy" id="154538"/>
    <lineage>
        <taxon>Eukaryota</taxon>
        <taxon>Fungi</taxon>
        <taxon>Dikarya</taxon>
        <taxon>Basidiomycota</taxon>
        <taxon>Agaricomycotina</taxon>
        <taxon>Agaricomycetes</taxon>
        <taxon>Polyporales</taxon>
        <taxon>Polyporaceae</taxon>
        <taxon>Trametes</taxon>
    </lineage>
</organism>
<reference evidence="2 3" key="1">
    <citation type="submission" date="2016-10" db="EMBL/GenBank/DDBJ databases">
        <title>Genome sequence of the basidiomycete white-rot fungus Trametes pubescens.</title>
        <authorList>
            <person name="Makela M.R."/>
            <person name="Granchi Z."/>
            <person name="Peng M."/>
            <person name="De Vries R.P."/>
            <person name="Grigoriev I."/>
            <person name="Riley R."/>
            <person name="Hilden K."/>
        </authorList>
    </citation>
    <scope>NUCLEOTIDE SEQUENCE [LARGE SCALE GENOMIC DNA]</scope>
    <source>
        <strain evidence="2 3">FBCC735</strain>
    </source>
</reference>
<dbReference type="AlphaFoldDB" id="A0A1M2VXA1"/>
<dbReference type="EMBL" id="MNAD01000511">
    <property type="protein sequence ID" value="OJT12203.1"/>
    <property type="molecule type" value="Genomic_DNA"/>
</dbReference>
<feature type="region of interest" description="Disordered" evidence="1">
    <location>
        <begin position="40"/>
        <end position="68"/>
    </location>
</feature>
<evidence type="ECO:0000313" key="2">
    <source>
        <dbReference type="EMBL" id="OJT12203.1"/>
    </source>
</evidence>
<name>A0A1M2VXA1_TRAPU</name>
<dbReference type="Proteomes" id="UP000184267">
    <property type="component" value="Unassembled WGS sequence"/>
</dbReference>
<evidence type="ECO:0000313" key="3">
    <source>
        <dbReference type="Proteomes" id="UP000184267"/>
    </source>
</evidence>
<sequence>MNSRRGILEKGMAYDTGSFGLQFIDPQELRSERHELRTIRFRLPKSSREEGESPQNGSDDRIILDAKGPSDATFVDISANRDTERGSD</sequence>
<protein>
    <submittedName>
        <fullName evidence="2">Uncharacterized protein</fullName>
    </submittedName>
</protein>
<proteinExistence type="predicted"/>
<keyword evidence="3" id="KW-1185">Reference proteome</keyword>
<gene>
    <name evidence="2" type="ORF">TRAPUB_11259</name>
</gene>
<comment type="caution">
    <text evidence="2">The sequence shown here is derived from an EMBL/GenBank/DDBJ whole genome shotgun (WGS) entry which is preliminary data.</text>
</comment>
<accession>A0A1M2VXA1</accession>